<comment type="caution">
    <text evidence="1">The sequence shown here is derived from an EMBL/GenBank/DDBJ whole genome shotgun (WGS) entry which is preliminary data.</text>
</comment>
<evidence type="ECO:0008006" key="3">
    <source>
        <dbReference type="Google" id="ProtNLM"/>
    </source>
</evidence>
<keyword evidence="2" id="KW-1185">Reference proteome</keyword>
<gene>
    <name evidence="1" type="ORF">GCM10023149_25140</name>
</gene>
<protein>
    <recommendedName>
        <fullName evidence="3">Acyl-CoA thioester hydrolase</fullName>
    </recommendedName>
</protein>
<evidence type="ECO:0000313" key="1">
    <source>
        <dbReference type="EMBL" id="GAA4323891.1"/>
    </source>
</evidence>
<evidence type="ECO:0000313" key="2">
    <source>
        <dbReference type="Proteomes" id="UP001500582"/>
    </source>
</evidence>
<dbReference type="InterPro" id="IPR029069">
    <property type="entry name" value="HotDog_dom_sf"/>
</dbReference>
<accession>A0ABP8GGH0</accession>
<dbReference type="Gene3D" id="3.10.129.10">
    <property type="entry name" value="Hotdog Thioesterase"/>
    <property type="match status" value="1"/>
</dbReference>
<dbReference type="Pfam" id="PF13279">
    <property type="entry name" value="4HBT_2"/>
    <property type="match status" value="1"/>
</dbReference>
<dbReference type="CDD" id="cd00586">
    <property type="entry name" value="4HBT"/>
    <property type="match status" value="1"/>
</dbReference>
<name>A0ABP8GGH0_9SPHI</name>
<proteinExistence type="predicted"/>
<dbReference type="SUPFAM" id="SSF54637">
    <property type="entry name" value="Thioesterase/thiol ester dehydrase-isomerase"/>
    <property type="match status" value="1"/>
</dbReference>
<reference evidence="2" key="1">
    <citation type="journal article" date="2019" name="Int. J. Syst. Evol. Microbiol.">
        <title>The Global Catalogue of Microorganisms (GCM) 10K type strain sequencing project: providing services to taxonomists for standard genome sequencing and annotation.</title>
        <authorList>
            <consortium name="The Broad Institute Genomics Platform"/>
            <consortium name="The Broad Institute Genome Sequencing Center for Infectious Disease"/>
            <person name="Wu L."/>
            <person name="Ma J."/>
        </authorList>
    </citation>
    <scope>NUCLEOTIDE SEQUENCE [LARGE SCALE GENOMIC DNA]</scope>
    <source>
        <strain evidence="2">JCM 17705</strain>
    </source>
</reference>
<dbReference type="Proteomes" id="UP001500582">
    <property type="component" value="Unassembled WGS sequence"/>
</dbReference>
<organism evidence="1 2">
    <name type="scientific">Mucilaginibacter gynuensis</name>
    <dbReference type="NCBI Taxonomy" id="1302236"/>
    <lineage>
        <taxon>Bacteria</taxon>
        <taxon>Pseudomonadati</taxon>
        <taxon>Bacteroidota</taxon>
        <taxon>Sphingobacteriia</taxon>
        <taxon>Sphingobacteriales</taxon>
        <taxon>Sphingobacteriaceae</taxon>
        <taxon>Mucilaginibacter</taxon>
    </lineage>
</organism>
<sequence length="181" mass="20570">MTEINGLPAASGGLTASTFHVPVFGYFLRQADAYFCVSFKIMTMEYSKSYIVKDEHIDVQGIMDGLYYPFYMEWCRHDFIRDVLGFDFETEAKNGVYMVLSSYSLHFLRSLKKGDEFTVTCSVYRDRIGMPKLHFKQAILLNNKAMAKAVFSGTCVPASGGRPYLPESVLVRLQDFSVLED</sequence>
<dbReference type="EMBL" id="BAABFT010000005">
    <property type="protein sequence ID" value="GAA4323891.1"/>
    <property type="molecule type" value="Genomic_DNA"/>
</dbReference>